<dbReference type="AlphaFoldDB" id="G8JTN9"/>
<accession>G8JTN9</accession>
<dbReference type="EMBL" id="CP002500">
    <property type="protein sequence ID" value="AET39392.1"/>
    <property type="molecule type" value="Genomic_DNA"/>
</dbReference>
<feature type="compositionally biased region" description="Low complexity" evidence="1">
    <location>
        <begin position="155"/>
        <end position="165"/>
    </location>
</feature>
<feature type="compositionally biased region" description="Polar residues" evidence="1">
    <location>
        <begin position="250"/>
        <end position="259"/>
    </location>
</feature>
<evidence type="ECO:0000256" key="1">
    <source>
        <dbReference type="SAM" id="MobiDB-lite"/>
    </source>
</evidence>
<dbReference type="FunCoup" id="G8JTN9">
    <property type="interactions" value="64"/>
</dbReference>
<reference evidence="3" key="1">
    <citation type="journal article" date="2012" name="G3 (Bethesda)">
        <title>Pichia sorbitophila, an interspecies yeast hybrid reveals early steps of genome resolution following polyploidization.</title>
        <authorList>
            <person name="Leh Louis V."/>
            <person name="Despons L."/>
            <person name="Friedrich A."/>
            <person name="Martin T."/>
            <person name="Durrens P."/>
            <person name="Casaregola S."/>
            <person name="Neuveglise C."/>
            <person name="Fairhead C."/>
            <person name="Marck C."/>
            <person name="Cruz J.A."/>
            <person name="Straub M.L."/>
            <person name="Kugler V."/>
            <person name="Sacerdot C."/>
            <person name="Uzunov Z."/>
            <person name="Thierry A."/>
            <person name="Weiss S."/>
            <person name="Bleykasten C."/>
            <person name="De Montigny J."/>
            <person name="Jacques N."/>
            <person name="Jung P."/>
            <person name="Lemaire M."/>
            <person name="Mallet S."/>
            <person name="Morel G."/>
            <person name="Richard G.F."/>
            <person name="Sarkar A."/>
            <person name="Savel G."/>
            <person name="Schacherer J."/>
            <person name="Seret M.L."/>
            <person name="Talla E."/>
            <person name="Samson G."/>
            <person name="Jubin C."/>
            <person name="Poulain J."/>
            <person name="Vacherie B."/>
            <person name="Barbe V."/>
            <person name="Pelletier E."/>
            <person name="Sherman D.J."/>
            <person name="Westhof E."/>
            <person name="Weissenbach J."/>
            <person name="Baret P.V."/>
            <person name="Wincker P."/>
            <person name="Gaillardin C."/>
            <person name="Dujon B."/>
            <person name="Souciet J.L."/>
        </authorList>
    </citation>
    <scope>NUCLEOTIDE SEQUENCE [LARGE SCALE GENOMIC DNA]</scope>
    <source>
        <strain evidence="3">CBS 270.75 / DBVPG 7215 / KCTC 17166 / NRRL Y-17582</strain>
    </source>
</reference>
<organism evidence="2 3">
    <name type="scientific">Eremothecium cymbalariae (strain CBS 270.75 / DBVPG 7215 / KCTC 17166 / NRRL Y-17582)</name>
    <name type="common">Yeast</name>
    <dbReference type="NCBI Taxonomy" id="931890"/>
    <lineage>
        <taxon>Eukaryota</taxon>
        <taxon>Fungi</taxon>
        <taxon>Dikarya</taxon>
        <taxon>Ascomycota</taxon>
        <taxon>Saccharomycotina</taxon>
        <taxon>Saccharomycetes</taxon>
        <taxon>Saccharomycetales</taxon>
        <taxon>Saccharomycetaceae</taxon>
        <taxon>Eremothecium</taxon>
    </lineage>
</organism>
<feature type="compositionally biased region" description="Basic and acidic residues" evidence="1">
    <location>
        <begin position="166"/>
        <end position="176"/>
    </location>
</feature>
<dbReference type="OrthoDB" id="4068713at2759"/>
<sequence>MAYPPPPIPQDALPAQPIRIRVDNLPPAKNWRQIKSFLSQFIPYEQVLNVKVLPLMPSMAPPFIPLQSCIVLLRQDTDWPHLLVQLNGVQWDYHTMVALLLPNFIPPDSPQLLAGAVAPVGAAAGPVSSSPSGSSNGSSTNNHRFGHHNHHYHSQHYSQQQQQHSQQEHGHQDRQTHGLRMALHPQFTPGVPTLVPNGHAQHLNRRLTQIFNEATFRRQMSQRNMYQLQLSNFPPCLHWDEVVKTTGDTSLSFDQQPFSGKSADGSCEASASPSQPHQQQKYHNSEQQQHPQQMTALIPQPHVLQDENNEIVPDLTIMTPHPEKFGKLKWTILKDFIKLKCPKLLEIDHKTQGTALSNTREFYVGVYEDSESHVEIILLPGDKPDRIIGGPLSEQQTLEMVGDEPKRFKVRATLFQAVIGFHSKELCDLCFDSIDGEEYMLGYKLQVQKLPKLSG</sequence>
<dbReference type="eggNOG" id="ENOG502QQKM">
    <property type="taxonomic scope" value="Eukaryota"/>
</dbReference>
<proteinExistence type="predicted"/>
<dbReference type="HOGENOM" id="CLU_042690_0_0_1"/>
<evidence type="ECO:0008006" key="4">
    <source>
        <dbReference type="Google" id="ProtNLM"/>
    </source>
</evidence>
<evidence type="ECO:0000313" key="3">
    <source>
        <dbReference type="Proteomes" id="UP000006790"/>
    </source>
</evidence>
<dbReference type="GeneID" id="11470033"/>
<dbReference type="RefSeq" id="XP_003646209.1">
    <property type="nucleotide sequence ID" value="XM_003646161.1"/>
</dbReference>
<gene>
    <name evidence="2" type="ordered locus">Ecym_4330</name>
</gene>
<feature type="region of interest" description="Disordered" evidence="1">
    <location>
        <begin position="123"/>
        <end position="176"/>
    </location>
</feature>
<feature type="compositionally biased region" description="Basic residues" evidence="1">
    <location>
        <begin position="144"/>
        <end position="154"/>
    </location>
</feature>
<feature type="compositionally biased region" description="Polar residues" evidence="1">
    <location>
        <begin position="281"/>
        <end position="292"/>
    </location>
</feature>
<dbReference type="Proteomes" id="UP000006790">
    <property type="component" value="Chromosome 4"/>
</dbReference>
<protein>
    <recommendedName>
        <fullName evidence="4">RRM domain-containing protein</fullName>
    </recommendedName>
</protein>
<keyword evidence="3" id="KW-1185">Reference proteome</keyword>
<name>G8JTN9_ERECY</name>
<dbReference type="KEGG" id="erc:Ecym_4330"/>
<dbReference type="OMA" id="NTYQWDY"/>
<evidence type="ECO:0000313" key="2">
    <source>
        <dbReference type="EMBL" id="AET39392.1"/>
    </source>
</evidence>
<feature type="compositionally biased region" description="Low complexity" evidence="1">
    <location>
        <begin position="269"/>
        <end position="279"/>
    </location>
</feature>
<feature type="region of interest" description="Disordered" evidence="1">
    <location>
        <begin position="250"/>
        <end position="292"/>
    </location>
</feature>
<dbReference type="InParanoid" id="G8JTN9"/>
<feature type="compositionally biased region" description="Low complexity" evidence="1">
    <location>
        <begin position="123"/>
        <end position="143"/>
    </location>
</feature>